<evidence type="ECO:0000256" key="6">
    <source>
        <dbReference type="SAM" id="Phobius"/>
    </source>
</evidence>
<dbReference type="InterPro" id="IPR005829">
    <property type="entry name" value="Sugar_transporter_CS"/>
</dbReference>
<feature type="transmembrane region" description="Helical" evidence="6">
    <location>
        <begin position="377"/>
        <end position="398"/>
    </location>
</feature>
<evidence type="ECO:0000256" key="3">
    <source>
        <dbReference type="ARBA" id="ARBA00022989"/>
    </source>
</evidence>
<feature type="transmembrane region" description="Helical" evidence="6">
    <location>
        <begin position="404"/>
        <end position="427"/>
    </location>
</feature>
<evidence type="ECO:0000313" key="9">
    <source>
        <dbReference type="Proteomes" id="UP000799291"/>
    </source>
</evidence>
<dbReference type="GO" id="GO:0022857">
    <property type="term" value="F:transmembrane transporter activity"/>
    <property type="evidence" value="ECO:0007669"/>
    <property type="project" value="InterPro"/>
</dbReference>
<dbReference type="GO" id="GO:0140115">
    <property type="term" value="P:export across plasma membrane"/>
    <property type="evidence" value="ECO:0007669"/>
    <property type="project" value="UniProtKB-ARBA"/>
</dbReference>
<dbReference type="PROSITE" id="PS00216">
    <property type="entry name" value="SUGAR_TRANSPORT_1"/>
    <property type="match status" value="1"/>
</dbReference>
<evidence type="ECO:0000259" key="7">
    <source>
        <dbReference type="PROSITE" id="PS50850"/>
    </source>
</evidence>
<name>A0A6G1IK74_9PLEO</name>
<proteinExistence type="predicted"/>
<evidence type="ECO:0000256" key="4">
    <source>
        <dbReference type="ARBA" id="ARBA00023136"/>
    </source>
</evidence>
<dbReference type="InterPro" id="IPR036259">
    <property type="entry name" value="MFS_trans_sf"/>
</dbReference>
<dbReference type="PANTHER" id="PTHR23502">
    <property type="entry name" value="MAJOR FACILITATOR SUPERFAMILY"/>
    <property type="match status" value="1"/>
</dbReference>
<dbReference type="OrthoDB" id="5296287at2759"/>
<keyword evidence="4 6" id="KW-0472">Membrane</keyword>
<feature type="transmembrane region" description="Helical" evidence="6">
    <location>
        <begin position="472"/>
        <end position="491"/>
    </location>
</feature>
<evidence type="ECO:0000256" key="5">
    <source>
        <dbReference type="SAM" id="MobiDB-lite"/>
    </source>
</evidence>
<dbReference type="GO" id="GO:0042908">
    <property type="term" value="P:xenobiotic transport"/>
    <property type="evidence" value="ECO:0007669"/>
    <property type="project" value="UniProtKB-ARBA"/>
</dbReference>
<keyword evidence="9" id="KW-1185">Reference proteome</keyword>
<dbReference type="PANTHER" id="PTHR23502:SF33">
    <property type="entry name" value="MAJOR FACILITATOR SUPERFAMILY (MFS) PROFILE DOMAIN-CONTAINING PROTEIN-RELATED"/>
    <property type="match status" value="1"/>
</dbReference>
<feature type="transmembrane region" description="Helical" evidence="6">
    <location>
        <begin position="439"/>
        <end position="460"/>
    </location>
</feature>
<dbReference type="PROSITE" id="PS50850">
    <property type="entry name" value="MFS"/>
    <property type="match status" value="1"/>
</dbReference>
<dbReference type="InterPro" id="IPR020846">
    <property type="entry name" value="MFS_dom"/>
</dbReference>
<sequence>MSEDVEKEIVSAGSTEKPHVEDQVAEPVAQASGDRTLVLMDLDNGMVGWESADDPENPQNWTWAEKWTLMLWVALMSTFSPMASSLCAPGTSLTLEEYGIGSKTVGTLMISIYVLGYAVGPLFLAPLSELYGRKLVINISSCFFTAFLLGCSFAPNMASLIVMRLLAGIGGSAIMTIVSAVIGDVFRVHERAAASCIVIGTPSLAPIVGPIAGGFISQYLGWRWAYWILVMFSGPLNVIMILFMRESNHPTILERKTKRLRRELARGDLHSHLEMRLPPREVLARSIVRPVKFLLWSPIAFLISLYVSVVYGTLYLLFTTIPDVFQNTYNFEIQYTGLAYLGLGIGMFMALGLIMKHNDRTVVRMREKNGGIFEPEMRLSTTVYFAPFMPAALFIYGWTARASVHWIVPCLSFIPFGFGLLGIFVPCQTYMVDAFLDTAASAVAALVCLRCAFGALLPLVGPIAYERLGLGWGNSLLGFIALAVTPVPFAFMKWGGRIRKRYPVKL</sequence>
<dbReference type="Gene3D" id="1.20.1250.20">
    <property type="entry name" value="MFS general substrate transporter like domains"/>
    <property type="match status" value="1"/>
</dbReference>
<dbReference type="Pfam" id="PF07690">
    <property type="entry name" value="MFS_1"/>
    <property type="match status" value="1"/>
</dbReference>
<keyword evidence="2 6" id="KW-0812">Transmembrane</keyword>
<reference evidence="8" key="1">
    <citation type="journal article" date="2020" name="Stud. Mycol.">
        <title>101 Dothideomycetes genomes: a test case for predicting lifestyles and emergence of pathogens.</title>
        <authorList>
            <person name="Haridas S."/>
            <person name="Albert R."/>
            <person name="Binder M."/>
            <person name="Bloem J."/>
            <person name="Labutti K."/>
            <person name="Salamov A."/>
            <person name="Andreopoulos B."/>
            <person name="Baker S."/>
            <person name="Barry K."/>
            <person name="Bills G."/>
            <person name="Bluhm B."/>
            <person name="Cannon C."/>
            <person name="Castanera R."/>
            <person name="Culley D."/>
            <person name="Daum C."/>
            <person name="Ezra D."/>
            <person name="Gonzalez J."/>
            <person name="Henrissat B."/>
            <person name="Kuo A."/>
            <person name="Liang C."/>
            <person name="Lipzen A."/>
            <person name="Lutzoni F."/>
            <person name="Magnuson J."/>
            <person name="Mondo S."/>
            <person name="Nolan M."/>
            <person name="Ohm R."/>
            <person name="Pangilinan J."/>
            <person name="Park H.-J."/>
            <person name="Ramirez L."/>
            <person name="Alfaro M."/>
            <person name="Sun H."/>
            <person name="Tritt A."/>
            <person name="Yoshinaga Y."/>
            <person name="Zwiers L.-H."/>
            <person name="Turgeon B."/>
            <person name="Goodwin S."/>
            <person name="Spatafora J."/>
            <person name="Crous P."/>
            <person name="Grigoriev I."/>
        </authorList>
    </citation>
    <scope>NUCLEOTIDE SEQUENCE</scope>
    <source>
        <strain evidence="8">CBS 122367</strain>
    </source>
</reference>
<evidence type="ECO:0000256" key="2">
    <source>
        <dbReference type="ARBA" id="ARBA00022692"/>
    </source>
</evidence>
<evidence type="ECO:0000256" key="1">
    <source>
        <dbReference type="ARBA" id="ARBA00004141"/>
    </source>
</evidence>
<dbReference type="FunFam" id="1.20.1250.20:FF:000011">
    <property type="entry name" value="MFS multidrug transporter, putative"/>
    <property type="match status" value="1"/>
</dbReference>
<dbReference type="CDD" id="cd17323">
    <property type="entry name" value="MFS_Tpo1_MDR_like"/>
    <property type="match status" value="1"/>
</dbReference>
<organism evidence="8 9">
    <name type="scientific">Lentithecium fluviatile CBS 122367</name>
    <dbReference type="NCBI Taxonomy" id="1168545"/>
    <lineage>
        <taxon>Eukaryota</taxon>
        <taxon>Fungi</taxon>
        <taxon>Dikarya</taxon>
        <taxon>Ascomycota</taxon>
        <taxon>Pezizomycotina</taxon>
        <taxon>Dothideomycetes</taxon>
        <taxon>Pleosporomycetidae</taxon>
        <taxon>Pleosporales</taxon>
        <taxon>Massarineae</taxon>
        <taxon>Lentitheciaceae</taxon>
        <taxon>Lentithecium</taxon>
    </lineage>
</organism>
<feature type="transmembrane region" description="Helical" evidence="6">
    <location>
        <begin position="69"/>
        <end position="93"/>
    </location>
</feature>
<accession>A0A6G1IK74</accession>
<dbReference type="AlphaFoldDB" id="A0A6G1IK74"/>
<feature type="transmembrane region" description="Helical" evidence="6">
    <location>
        <begin position="192"/>
        <end position="212"/>
    </location>
</feature>
<dbReference type="EMBL" id="MU005610">
    <property type="protein sequence ID" value="KAF2678644.1"/>
    <property type="molecule type" value="Genomic_DNA"/>
</dbReference>
<feature type="region of interest" description="Disordered" evidence="5">
    <location>
        <begin position="1"/>
        <end position="23"/>
    </location>
</feature>
<feature type="transmembrane region" description="Helical" evidence="6">
    <location>
        <begin position="105"/>
        <end position="124"/>
    </location>
</feature>
<dbReference type="GO" id="GO:0016020">
    <property type="term" value="C:membrane"/>
    <property type="evidence" value="ECO:0007669"/>
    <property type="project" value="UniProtKB-SubCell"/>
</dbReference>
<dbReference type="InterPro" id="IPR011701">
    <property type="entry name" value="MFS"/>
</dbReference>
<protein>
    <submittedName>
        <fullName evidence="8">Putative MFS multidrug transporter</fullName>
    </submittedName>
</protein>
<feature type="transmembrane region" description="Helical" evidence="6">
    <location>
        <begin position="338"/>
        <end position="356"/>
    </location>
</feature>
<feature type="transmembrane region" description="Helical" evidence="6">
    <location>
        <begin position="161"/>
        <end position="185"/>
    </location>
</feature>
<comment type="subcellular location">
    <subcellularLocation>
        <location evidence="1">Membrane</location>
        <topology evidence="1">Multi-pass membrane protein</topology>
    </subcellularLocation>
</comment>
<feature type="domain" description="Major facilitator superfamily (MFS) profile" evidence="7">
    <location>
        <begin position="69"/>
        <end position="501"/>
    </location>
</feature>
<feature type="transmembrane region" description="Helical" evidence="6">
    <location>
        <begin position="136"/>
        <end position="155"/>
    </location>
</feature>
<dbReference type="SUPFAM" id="SSF103473">
    <property type="entry name" value="MFS general substrate transporter"/>
    <property type="match status" value="1"/>
</dbReference>
<evidence type="ECO:0000313" key="8">
    <source>
        <dbReference type="EMBL" id="KAF2678644.1"/>
    </source>
</evidence>
<keyword evidence="3 6" id="KW-1133">Transmembrane helix</keyword>
<feature type="transmembrane region" description="Helical" evidence="6">
    <location>
        <begin position="293"/>
        <end position="318"/>
    </location>
</feature>
<gene>
    <name evidence="8" type="ORF">K458DRAFT_316414</name>
</gene>
<dbReference type="Proteomes" id="UP000799291">
    <property type="component" value="Unassembled WGS sequence"/>
</dbReference>
<feature type="transmembrane region" description="Helical" evidence="6">
    <location>
        <begin position="224"/>
        <end position="243"/>
    </location>
</feature>